<evidence type="ECO:0008006" key="3">
    <source>
        <dbReference type="Google" id="ProtNLM"/>
    </source>
</evidence>
<dbReference type="Proteomes" id="UP000076842">
    <property type="component" value="Unassembled WGS sequence"/>
</dbReference>
<dbReference type="EMBL" id="KV423917">
    <property type="protein sequence ID" value="KZT62300.1"/>
    <property type="molecule type" value="Genomic_DNA"/>
</dbReference>
<evidence type="ECO:0000313" key="1">
    <source>
        <dbReference type="EMBL" id="KZT62300.1"/>
    </source>
</evidence>
<protein>
    <recommendedName>
        <fullName evidence="3">COQ9 domain-containing protein</fullName>
    </recommendedName>
</protein>
<proteinExistence type="predicted"/>
<dbReference type="InParanoid" id="A0A165JUT8"/>
<organism evidence="1 2">
    <name type="scientific">Calocera cornea HHB12733</name>
    <dbReference type="NCBI Taxonomy" id="1353952"/>
    <lineage>
        <taxon>Eukaryota</taxon>
        <taxon>Fungi</taxon>
        <taxon>Dikarya</taxon>
        <taxon>Basidiomycota</taxon>
        <taxon>Agaricomycotina</taxon>
        <taxon>Dacrymycetes</taxon>
        <taxon>Dacrymycetales</taxon>
        <taxon>Dacrymycetaceae</taxon>
        <taxon>Calocera</taxon>
    </lineage>
</organism>
<accession>A0A165JUT8</accession>
<sequence length="216" mass="23776">MSRAALLKRAFALVPSHGFTRRALALAAPDELSDSAVTALFGRGQQADKTLFDAWLQEARRDMAEALGEAMHADKEQQLYALLARRLRYNEPVLQHLPDAFALLSSPSFTSPIPIPTTLPRFRPLPGLKHVSAVADEACWLLSSQSSQPPPTPYYLPRARIAAVYALAELHQLSAPQRSDTFLRDLLGWTGALPEVAQFAHLVGRSWAGIIRSRGM</sequence>
<gene>
    <name evidence="1" type="ORF">CALCODRAFT_426256</name>
</gene>
<dbReference type="AlphaFoldDB" id="A0A165JUT8"/>
<dbReference type="STRING" id="1353952.A0A165JUT8"/>
<name>A0A165JUT8_9BASI</name>
<evidence type="ECO:0000313" key="2">
    <source>
        <dbReference type="Proteomes" id="UP000076842"/>
    </source>
</evidence>
<dbReference type="OrthoDB" id="619536at2759"/>
<keyword evidence="2" id="KW-1185">Reference proteome</keyword>
<reference evidence="1 2" key="1">
    <citation type="journal article" date="2016" name="Mol. Biol. Evol.">
        <title>Comparative Genomics of Early-Diverging Mushroom-Forming Fungi Provides Insights into the Origins of Lignocellulose Decay Capabilities.</title>
        <authorList>
            <person name="Nagy L.G."/>
            <person name="Riley R."/>
            <person name="Tritt A."/>
            <person name="Adam C."/>
            <person name="Daum C."/>
            <person name="Floudas D."/>
            <person name="Sun H."/>
            <person name="Yadav J.S."/>
            <person name="Pangilinan J."/>
            <person name="Larsson K.H."/>
            <person name="Matsuura K."/>
            <person name="Barry K."/>
            <person name="Labutti K."/>
            <person name="Kuo R."/>
            <person name="Ohm R.A."/>
            <person name="Bhattacharya S.S."/>
            <person name="Shirouzu T."/>
            <person name="Yoshinaga Y."/>
            <person name="Martin F.M."/>
            <person name="Grigoriev I.V."/>
            <person name="Hibbett D.S."/>
        </authorList>
    </citation>
    <scope>NUCLEOTIDE SEQUENCE [LARGE SCALE GENOMIC DNA]</scope>
    <source>
        <strain evidence="1 2">HHB12733</strain>
    </source>
</reference>